<feature type="region of interest" description="Disordered" evidence="2">
    <location>
        <begin position="61"/>
        <end position="83"/>
    </location>
</feature>
<feature type="region of interest" description="Disordered" evidence="2">
    <location>
        <begin position="1"/>
        <end position="27"/>
    </location>
</feature>
<dbReference type="STRING" id="1185766.SAMN05216224_11711"/>
<dbReference type="NCBIfam" id="TIGR01554">
    <property type="entry name" value="major_cap_HK97"/>
    <property type="match status" value="1"/>
</dbReference>
<accession>A0A074TEC5</accession>
<dbReference type="OrthoDB" id="9786516at2"/>
<dbReference type="AlphaFoldDB" id="A0A074TEC5"/>
<dbReference type="EMBL" id="JHEH01000030">
    <property type="protein sequence ID" value="KEP68530.1"/>
    <property type="molecule type" value="Genomic_DNA"/>
</dbReference>
<dbReference type="InterPro" id="IPR054612">
    <property type="entry name" value="Phage_capsid-like_C"/>
</dbReference>
<dbReference type="Proteomes" id="UP000027725">
    <property type="component" value="Unassembled WGS sequence"/>
</dbReference>
<dbReference type="eggNOG" id="COG4653">
    <property type="taxonomic scope" value="Bacteria"/>
</dbReference>
<dbReference type="Gene3D" id="3.30.2320.10">
    <property type="entry name" value="hypothetical protein PF0899 domain"/>
    <property type="match status" value="1"/>
</dbReference>
<comment type="caution">
    <text evidence="4">The sequence shown here is derived from an EMBL/GenBank/DDBJ whole genome shotgun (WGS) entry which is preliminary data.</text>
</comment>
<dbReference type="InterPro" id="IPR024455">
    <property type="entry name" value="Phage_capsid"/>
</dbReference>
<comment type="subcellular location">
    <subcellularLocation>
        <location evidence="1">Virion</location>
    </subcellularLocation>
</comment>
<evidence type="ECO:0000256" key="2">
    <source>
        <dbReference type="SAM" id="MobiDB-lite"/>
    </source>
</evidence>
<dbReference type="SUPFAM" id="SSF56563">
    <property type="entry name" value="Major capsid protein gp5"/>
    <property type="match status" value="1"/>
</dbReference>
<evidence type="ECO:0000256" key="1">
    <source>
        <dbReference type="ARBA" id="ARBA00004328"/>
    </source>
</evidence>
<feature type="domain" description="Phage capsid-like C-terminal" evidence="3">
    <location>
        <begin position="113"/>
        <end position="382"/>
    </location>
</feature>
<organism evidence="4 5">
    <name type="scientific">Thioclava dalianensis</name>
    <dbReference type="NCBI Taxonomy" id="1185766"/>
    <lineage>
        <taxon>Bacteria</taxon>
        <taxon>Pseudomonadati</taxon>
        <taxon>Pseudomonadota</taxon>
        <taxon>Alphaproteobacteria</taxon>
        <taxon>Rhodobacterales</taxon>
        <taxon>Paracoccaceae</taxon>
        <taxon>Thioclava</taxon>
    </lineage>
</organism>
<dbReference type="RefSeq" id="WP_038068399.1">
    <property type="nucleotide sequence ID" value="NZ_FOVB01000017.1"/>
</dbReference>
<evidence type="ECO:0000259" key="3">
    <source>
        <dbReference type="Pfam" id="PF05065"/>
    </source>
</evidence>
<proteinExistence type="predicted"/>
<dbReference type="Pfam" id="PF05065">
    <property type="entry name" value="Phage_capsid"/>
    <property type="match status" value="1"/>
</dbReference>
<keyword evidence="5" id="KW-1185">Reference proteome</keyword>
<sequence>MKHLSKTALLSSAPIERKSGEEDDPEALVTKAIKEMADTVEERMKAIETKADTTKLVERLDKLEAKSNRPDPKETKDDEPTAERKAFVSYLRYGDRLSDEDRKALNVSSDPQGGYLAPAELSSEIIRDLVEFSPIRSVASVRGTSAPSVIYPTRGDITNAKWHGEMQEREESTITFGQKELEPKEMSTFVDISNRLMADAPQAETEVRMALSEDFGKKEAAAFVNGTGGIQPEGFMVNPGIAYSPNGHATDLKADALITLLYALPATYRNRGAWAMNGTTLGKIRLLKDGDGRFLWQPSYQAGQPETILGRPVIEMVDMPDVGADAFPIIYGDFSAYRIIDRLAMSTLVDPYTQATTGITRIHATRRVGGGVLQAARFRKLKMATS</sequence>
<reference evidence="4 5" key="1">
    <citation type="submission" date="2014-03" db="EMBL/GenBank/DDBJ databases">
        <title>The draft genome sequence of Thioclava dalianensis DLFJ1-1.</title>
        <authorList>
            <person name="Lai Q."/>
            <person name="Shao Z."/>
        </authorList>
    </citation>
    <scope>NUCLEOTIDE SEQUENCE [LARGE SCALE GENOMIC DNA]</scope>
    <source>
        <strain evidence="4 5">DLFJ1-1</strain>
    </source>
</reference>
<evidence type="ECO:0000313" key="4">
    <source>
        <dbReference type="EMBL" id="KEP68530.1"/>
    </source>
</evidence>
<protein>
    <submittedName>
        <fullName evidence="4">Capsid protein</fullName>
    </submittedName>
</protein>
<dbReference type="Gene3D" id="3.30.2400.10">
    <property type="entry name" value="Major capsid protein gp5"/>
    <property type="match status" value="1"/>
</dbReference>
<gene>
    <name evidence="4" type="ORF">DL1_11430</name>
</gene>
<evidence type="ECO:0000313" key="5">
    <source>
        <dbReference type="Proteomes" id="UP000027725"/>
    </source>
</evidence>
<name>A0A074TEC5_9RHOB</name>